<reference evidence="10" key="2">
    <citation type="submission" date="2020-11" db="EMBL/GenBank/DDBJ databases">
        <authorList>
            <consortium name="DOE Joint Genome Institute"/>
            <person name="Kuo A."/>
            <person name="Miyauchi S."/>
            <person name="Kiss E."/>
            <person name="Drula E."/>
            <person name="Kohler A."/>
            <person name="Sanchez-Garcia M."/>
            <person name="Andreopoulos B."/>
            <person name="Barry K.W."/>
            <person name="Bonito G."/>
            <person name="Buee M."/>
            <person name="Carver A."/>
            <person name="Chen C."/>
            <person name="Cichocki N."/>
            <person name="Clum A."/>
            <person name="Culley D."/>
            <person name="Crous P.W."/>
            <person name="Fauchery L."/>
            <person name="Girlanda M."/>
            <person name="Hayes R."/>
            <person name="Keri Z."/>
            <person name="Labutti K."/>
            <person name="Lipzen A."/>
            <person name="Lombard V."/>
            <person name="Magnuson J."/>
            <person name="Maillard F."/>
            <person name="Morin E."/>
            <person name="Murat C."/>
            <person name="Nolan M."/>
            <person name="Ohm R."/>
            <person name="Pangilinan J."/>
            <person name="Pereira M."/>
            <person name="Perotto S."/>
            <person name="Peter M."/>
            <person name="Riley R."/>
            <person name="Sitrit Y."/>
            <person name="Stielow B."/>
            <person name="Szollosi G."/>
            <person name="Zifcakova L."/>
            <person name="Stursova M."/>
            <person name="Spatafora J.W."/>
            <person name="Tedersoo L."/>
            <person name="Vaario L.-M."/>
            <person name="Yamada A."/>
            <person name="Yan M."/>
            <person name="Wang P."/>
            <person name="Xu J."/>
            <person name="Bruns T."/>
            <person name="Baldrian P."/>
            <person name="Vilgalys R."/>
            <person name="Henrissat B."/>
            <person name="Grigoriev I.V."/>
            <person name="Hibbett D."/>
            <person name="Nagy L.G."/>
            <person name="Martin F.M."/>
        </authorList>
    </citation>
    <scope>NUCLEOTIDE SEQUENCE</scope>
    <source>
        <strain evidence="10">UH-Tt-Lm1</strain>
    </source>
</reference>
<accession>A0A9P6LD73</accession>
<evidence type="ECO:0000256" key="4">
    <source>
        <dbReference type="ARBA" id="ARBA00022692"/>
    </source>
</evidence>
<keyword evidence="6 8" id="KW-0472">Membrane</keyword>
<dbReference type="OrthoDB" id="529273at2759"/>
<evidence type="ECO:0000313" key="10">
    <source>
        <dbReference type="EMBL" id="KAF9793244.1"/>
    </source>
</evidence>
<keyword evidence="4 8" id="KW-0812">Transmembrane</keyword>
<feature type="domain" description="Glycosyltransferase 61 catalytic" evidence="9">
    <location>
        <begin position="383"/>
        <end position="474"/>
    </location>
</feature>
<feature type="transmembrane region" description="Helical" evidence="8">
    <location>
        <begin position="12"/>
        <end position="33"/>
    </location>
</feature>
<keyword evidence="5 8" id="KW-1133">Transmembrane helix</keyword>
<dbReference type="AlphaFoldDB" id="A0A9P6LD73"/>
<name>A0A9P6LD73_9AGAM</name>
<dbReference type="Proteomes" id="UP000736335">
    <property type="component" value="Unassembled WGS sequence"/>
</dbReference>
<keyword evidence="3" id="KW-0808">Transferase</keyword>
<dbReference type="InterPro" id="IPR007657">
    <property type="entry name" value="Glycosyltransferase_61"/>
</dbReference>
<organism evidence="10 11">
    <name type="scientific">Thelephora terrestris</name>
    <dbReference type="NCBI Taxonomy" id="56493"/>
    <lineage>
        <taxon>Eukaryota</taxon>
        <taxon>Fungi</taxon>
        <taxon>Dikarya</taxon>
        <taxon>Basidiomycota</taxon>
        <taxon>Agaricomycotina</taxon>
        <taxon>Agaricomycetes</taxon>
        <taxon>Thelephorales</taxon>
        <taxon>Thelephoraceae</taxon>
        <taxon>Thelephora</taxon>
    </lineage>
</organism>
<evidence type="ECO:0000256" key="2">
    <source>
        <dbReference type="ARBA" id="ARBA00022676"/>
    </source>
</evidence>
<keyword evidence="7" id="KW-0325">Glycoprotein</keyword>
<proteinExistence type="predicted"/>
<evidence type="ECO:0000256" key="7">
    <source>
        <dbReference type="ARBA" id="ARBA00023180"/>
    </source>
</evidence>
<dbReference type="GO" id="GO:0005783">
    <property type="term" value="C:endoplasmic reticulum"/>
    <property type="evidence" value="ECO:0007669"/>
    <property type="project" value="TreeGrafter"/>
</dbReference>
<comment type="caution">
    <text evidence="10">The sequence shown here is derived from an EMBL/GenBank/DDBJ whole genome shotgun (WGS) entry which is preliminary data.</text>
</comment>
<evidence type="ECO:0000313" key="11">
    <source>
        <dbReference type="Proteomes" id="UP000736335"/>
    </source>
</evidence>
<evidence type="ECO:0000259" key="9">
    <source>
        <dbReference type="Pfam" id="PF04577"/>
    </source>
</evidence>
<evidence type="ECO:0000256" key="8">
    <source>
        <dbReference type="SAM" id="Phobius"/>
    </source>
</evidence>
<dbReference type="PANTHER" id="PTHR20961:SF38">
    <property type="entry name" value="PROTEIN O-LINKED-MANNOSE BETA-1,4-N-ACETYLGLUCOSAMINYLTRANSFERASE 2"/>
    <property type="match status" value="1"/>
</dbReference>
<dbReference type="PANTHER" id="PTHR20961">
    <property type="entry name" value="GLYCOSYLTRANSFERASE"/>
    <property type="match status" value="1"/>
</dbReference>
<evidence type="ECO:0000256" key="1">
    <source>
        <dbReference type="ARBA" id="ARBA00004167"/>
    </source>
</evidence>
<dbReference type="GO" id="GO:0035269">
    <property type="term" value="P:protein O-linked glycosylation via mannose"/>
    <property type="evidence" value="ECO:0007669"/>
    <property type="project" value="TreeGrafter"/>
</dbReference>
<dbReference type="GO" id="GO:0097363">
    <property type="term" value="F:protein O-acetylglucosaminyltransferase activity"/>
    <property type="evidence" value="ECO:0007669"/>
    <property type="project" value="TreeGrafter"/>
</dbReference>
<gene>
    <name evidence="10" type="ORF">BJ322DRAFT_996730</name>
</gene>
<reference evidence="10" key="1">
    <citation type="journal article" date="2020" name="Nat. Commun.">
        <title>Large-scale genome sequencing of mycorrhizal fungi provides insights into the early evolution of symbiotic traits.</title>
        <authorList>
            <person name="Miyauchi S."/>
            <person name="Kiss E."/>
            <person name="Kuo A."/>
            <person name="Drula E."/>
            <person name="Kohler A."/>
            <person name="Sanchez-Garcia M."/>
            <person name="Morin E."/>
            <person name="Andreopoulos B."/>
            <person name="Barry K.W."/>
            <person name="Bonito G."/>
            <person name="Buee M."/>
            <person name="Carver A."/>
            <person name="Chen C."/>
            <person name="Cichocki N."/>
            <person name="Clum A."/>
            <person name="Culley D."/>
            <person name="Crous P.W."/>
            <person name="Fauchery L."/>
            <person name="Girlanda M."/>
            <person name="Hayes R.D."/>
            <person name="Keri Z."/>
            <person name="LaButti K."/>
            <person name="Lipzen A."/>
            <person name="Lombard V."/>
            <person name="Magnuson J."/>
            <person name="Maillard F."/>
            <person name="Murat C."/>
            <person name="Nolan M."/>
            <person name="Ohm R.A."/>
            <person name="Pangilinan J."/>
            <person name="Pereira M.F."/>
            <person name="Perotto S."/>
            <person name="Peter M."/>
            <person name="Pfister S."/>
            <person name="Riley R."/>
            <person name="Sitrit Y."/>
            <person name="Stielow J.B."/>
            <person name="Szollosi G."/>
            <person name="Zifcakova L."/>
            <person name="Stursova M."/>
            <person name="Spatafora J.W."/>
            <person name="Tedersoo L."/>
            <person name="Vaario L.M."/>
            <person name="Yamada A."/>
            <person name="Yan M."/>
            <person name="Wang P."/>
            <person name="Xu J."/>
            <person name="Bruns T."/>
            <person name="Baldrian P."/>
            <person name="Vilgalys R."/>
            <person name="Dunand C."/>
            <person name="Henrissat B."/>
            <person name="Grigoriev I.V."/>
            <person name="Hibbett D."/>
            <person name="Nagy L.G."/>
            <person name="Martin F.M."/>
        </authorList>
    </citation>
    <scope>NUCLEOTIDE SEQUENCE</scope>
    <source>
        <strain evidence="10">UH-Tt-Lm1</strain>
    </source>
</reference>
<dbReference type="Pfam" id="PF04577">
    <property type="entry name" value="Glyco_transf_61"/>
    <property type="match status" value="1"/>
</dbReference>
<sequence>MPSIARSRLVRDVVLVFLGAISMHFITTLLHPFDEIYPTWTVQSYHQEEILIEPPYDESVDSNRDDNHLFDYGNLRMDDPPSPPASTTVDVLTTIPETELVEHAPGWTVFKNLYMSNGTFFVVSEKPRSEFPKLLYILSVSIPALNTPENIQARLPTDDEMNFITTQEALERWGPLRPGEKNRIWSIAGNTWFFNDPWQFLDHYYHFVAELLFGTWAFWVGSFNATIDTKTWTSSAPPVHRAMFANNPPQGIRDGPGFNSYFLRSVFSSVTIETERDWIDRVFLTADGDRAYHFDNILIADRSASFRGKLCGLQNQRIAAEAYEPLWKTGRLQKEWWEPIRREFLRFAGVDDGSMDLGFNIDKTWEEEREKVVKALGPNRDDLPVHVPISSDKTIITYISRQAARRHLIPEDHRLLVAALQEMTARKGYELIIIEAEKLSKDEQLTIMSRTTVLLGVHGNGLSHVLWLAPSRFTTVIEIFFPGGFAYDYEWTTRAIGGRHFGVWNDTYFTHPDTPGVNYPEGFQGTSIPAYGPAVAKLIEDRLDGKL</sequence>
<evidence type="ECO:0000256" key="6">
    <source>
        <dbReference type="ARBA" id="ARBA00023136"/>
    </source>
</evidence>
<protein>
    <recommendedName>
        <fullName evidence="9">Glycosyltransferase 61 catalytic domain-containing protein</fullName>
    </recommendedName>
</protein>
<comment type="subcellular location">
    <subcellularLocation>
        <location evidence="1">Membrane</location>
        <topology evidence="1">Single-pass membrane protein</topology>
    </subcellularLocation>
</comment>
<keyword evidence="2" id="KW-0328">Glycosyltransferase</keyword>
<evidence type="ECO:0000256" key="3">
    <source>
        <dbReference type="ARBA" id="ARBA00022679"/>
    </source>
</evidence>
<dbReference type="InterPro" id="IPR049625">
    <property type="entry name" value="Glyco_transf_61_cat"/>
</dbReference>
<evidence type="ECO:0000256" key="5">
    <source>
        <dbReference type="ARBA" id="ARBA00022989"/>
    </source>
</evidence>
<dbReference type="EMBL" id="WIUZ02000001">
    <property type="protein sequence ID" value="KAF9793244.1"/>
    <property type="molecule type" value="Genomic_DNA"/>
</dbReference>
<dbReference type="GO" id="GO:0016020">
    <property type="term" value="C:membrane"/>
    <property type="evidence" value="ECO:0007669"/>
    <property type="project" value="UniProtKB-SubCell"/>
</dbReference>
<keyword evidence="11" id="KW-1185">Reference proteome</keyword>